<keyword evidence="3 4" id="KW-0285">Flavoprotein</keyword>
<dbReference type="PANTHER" id="PTHR14359:SF6">
    <property type="entry name" value="PHOSPHOPANTOTHENOYLCYSTEINE DECARBOXYLASE"/>
    <property type="match status" value="1"/>
</dbReference>
<dbReference type="HAMAP" id="MF_02225">
    <property type="entry name" value="CoaBC"/>
    <property type="match status" value="1"/>
</dbReference>
<dbReference type="EC" id="4.1.1.36" evidence="3"/>
<dbReference type="GO" id="GO:0071513">
    <property type="term" value="C:phosphopantothenoylcysteine decarboxylase complex"/>
    <property type="evidence" value="ECO:0007669"/>
    <property type="project" value="TreeGrafter"/>
</dbReference>
<accession>A0A133PPC2</accession>
<dbReference type="InterPro" id="IPR035929">
    <property type="entry name" value="CoaB-like_sf"/>
</dbReference>
<name>A0A133PPC2_9FIRM</name>
<feature type="binding site" evidence="3">
    <location>
        <position position="277"/>
    </location>
    <ligand>
        <name>CTP</name>
        <dbReference type="ChEBI" id="CHEBI:37563"/>
    </ligand>
</feature>
<comment type="cofactor">
    <cofactor evidence="3">
        <name>FMN</name>
        <dbReference type="ChEBI" id="CHEBI:58210"/>
    </cofactor>
    <text evidence="3">Binds 1 FMN per subunit.</text>
</comment>
<comment type="catalytic activity">
    <reaction evidence="3 4">
        <text>(R)-4'-phosphopantothenate + L-cysteine + CTP = N-[(R)-4-phosphopantothenoyl]-L-cysteine + CMP + diphosphate + H(+)</text>
        <dbReference type="Rhea" id="RHEA:19397"/>
        <dbReference type="ChEBI" id="CHEBI:10986"/>
        <dbReference type="ChEBI" id="CHEBI:15378"/>
        <dbReference type="ChEBI" id="CHEBI:33019"/>
        <dbReference type="ChEBI" id="CHEBI:35235"/>
        <dbReference type="ChEBI" id="CHEBI:37563"/>
        <dbReference type="ChEBI" id="CHEBI:59458"/>
        <dbReference type="ChEBI" id="CHEBI:60377"/>
        <dbReference type="EC" id="6.3.2.5"/>
    </reaction>
</comment>
<dbReference type="NCBIfam" id="TIGR00521">
    <property type="entry name" value="coaBC_dfp"/>
    <property type="match status" value="1"/>
</dbReference>
<feature type="domain" description="DNA/pantothenate metabolism flavoprotein C-terminal" evidence="6">
    <location>
        <begin position="184"/>
        <end position="394"/>
    </location>
</feature>
<dbReference type="GO" id="GO:0046872">
    <property type="term" value="F:metal ion binding"/>
    <property type="evidence" value="ECO:0007669"/>
    <property type="project" value="UniProtKB-KW"/>
</dbReference>
<dbReference type="InterPro" id="IPR003382">
    <property type="entry name" value="Flavoprotein"/>
</dbReference>
<dbReference type="GO" id="GO:0004633">
    <property type="term" value="F:phosphopantothenoylcysteine decarboxylase activity"/>
    <property type="evidence" value="ECO:0007669"/>
    <property type="project" value="UniProtKB-UniRule"/>
</dbReference>
<comment type="function">
    <text evidence="3">Catalyzes two sequential steps in the biosynthesis of coenzyme A. In the first step cysteine is conjugated to 4'-phosphopantothenate to form 4-phosphopantothenoylcysteine. In the second step the latter compound is decarboxylated to form 4'-phosphopantotheine.</text>
</comment>
<comment type="pathway">
    <text evidence="3 4">Cofactor biosynthesis; coenzyme A biosynthesis; CoA from (R)-pantothenate: step 3/5.</text>
</comment>
<feature type="binding site" evidence="3">
    <location>
        <position position="323"/>
    </location>
    <ligand>
        <name>CTP</name>
        <dbReference type="ChEBI" id="CHEBI:37563"/>
    </ligand>
</feature>
<feature type="binding site" evidence="3">
    <location>
        <position position="287"/>
    </location>
    <ligand>
        <name>CTP</name>
        <dbReference type="ChEBI" id="CHEBI:37563"/>
    </ligand>
</feature>
<dbReference type="InterPro" id="IPR007085">
    <property type="entry name" value="DNA/pantothenate-metab_flavo_C"/>
</dbReference>
<dbReference type="PANTHER" id="PTHR14359">
    <property type="entry name" value="HOMO-OLIGOMERIC FLAVIN CONTAINING CYS DECARBOXYLASE FAMILY"/>
    <property type="match status" value="1"/>
</dbReference>
<gene>
    <name evidence="3" type="primary">coaBC</name>
    <name evidence="7" type="ORF">HMPREF3229_00948</name>
</gene>
<evidence type="ECO:0000256" key="3">
    <source>
        <dbReference type="HAMAP-Rule" id="MF_02225"/>
    </source>
</evidence>
<organism evidence="7">
    <name type="scientific">Peptoniphilus harei</name>
    <dbReference type="NCBI Taxonomy" id="54005"/>
    <lineage>
        <taxon>Bacteria</taxon>
        <taxon>Bacillati</taxon>
        <taxon>Bacillota</taxon>
        <taxon>Tissierellia</taxon>
        <taxon>Tissierellales</taxon>
        <taxon>Peptoniphilaceae</taxon>
        <taxon>Peptoniphilus</taxon>
    </lineage>
</organism>
<feature type="binding site" evidence="3">
    <location>
        <position position="341"/>
    </location>
    <ligand>
        <name>CTP</name>
        <dbReference type="ChEBI" id="CHEBI:37563"/>
    </ligand>
</feature>
<comment type="catalytic activity">
    <reaction evidence="3 4">
        <text>N-[(R)-4-phosphopantothenoyl]-L-cysteine + H(+) = (R)-4'-phosphopantetheine + CO2</text>
        <dbReference type="Rhea" id="RHEA:16793"/>
        <dbReference type="ChEBI" id="CHEBI:15378"/>
        <dbReference type="ChEBI" id="CHEBI:16526"/>
        <dbReference type="ChEBI" id="CHEBI:59458"/>
        <dbReference type="ChEBI" id="CHEBI:61723"/>
        <dbReference type="EC" id="4.1.1.36"/>
    </reaction>
</comment>
<reference evidence="7 8" key="1">
    <citation type="submission" date="2016-01" db="EMBL/GenBank/DDBJ databases">
        <authorList>
            <person name="Oliw E.H."/>
        </authorList>
    </citation>
    <scope>NUCLEOTIDE SEQUENCE [LARGE SCALE GENOMIC DNA]</scope>
    <source>
        <strain evidence="7 8">CMW7756A</strain>
    </source>
</reference>
<protein>
    <recommendedName>
        <fullName evidence="3">Coenzyme A biosynthesis bifunctional protein CoaBC</fullName>
    </recommendedName>
    <alternativeName>
        <fullName evidence="3">DNA/pantothenate metabolism flavoprotein</fullName>
    </alternativeName>
    <alternativeName>
        <fullName evidence="3">Phosphopantothenoylcysteine synthetase/decarboxylase</fullName>
        <shortName evidence="3">PPCS-PPCDC</shortName>
    </alternativeName>
    <domain>
        <recommendedName>
            <fullName evidence="3">Phosphopantothenoylcysteine decarboxylase</fullName>
            <shortName evidence="3">PPC decarboxylase</shortName>
            <shortName evidence="3">PPC-DC</shortName>
            <ecNumber evidence="3">4.1.1.36</ecNumber>
        </recommendedName>
        <alternativeName>
            <fullName evidence="3">CoaC</fullName>
        </alternativeName>
    </domain>
    <domain>
        <recommendedName>
            <fullName evidence="3">Phosphopantothenate--cysteine ligase</fullName>
            <ecNumber evidence="3">6.3.2.5</ecNumber>
        </recommendedName>
        <alternativeName>
            <fullName evidence="3">CoaB</fullName>
        </alternativeName>
        <alternativeName>
            <fullName evidence="3">Phosphopantothenoylcysteine synthetase</fullName>
            <shortName evidence="3">PPC synthetase</shortName>
            <shortName evidence="3">PPC-S</shortName>
        </alternativeName>
    </domain>
</protein>
<dbReference type="Pfam" id="PF02441">
    <property type="entry name" value="Flavoprotein"/>
    <property type="match status" value="1"/>
</dbReference>
<comment type="caution">
    <text evidence="7">The sequence shown here is derived from an EMBL/GenBank/DDBJ whole genome shotgun (WGS) entry which is preliminary data.</text>
</comment>
<evidence type="ECO:0000259" key="6">
    <source>
        <dbReference type="Pfam" id="PF04127"/>
    </source>
</evidence>
<evidence type="ECO:0000313" key="7">
    <source>
        <dbReference type="EMBL" id="KXA30485.1"/>
    </source>
</evidence>
<keyword evidence="3" id="KW-0479">Metal-binding</keyword>
<keyword evidence="3 4" id="KW-0288">FMN</keyword>
<keyword evidence="1 3" id="KW-0210">Decarboxylase</keyword>
<dbReference type="InterPro" id="IPR036551">
    <property type="entry name" value="Flavin_trans-like"/>
</dbReference>
<feature type="region of interest" description="Phosphopantothenate--cysteine ligase" evidence="3">
    <location>
        <begin position="189"/>
        <end position="397"/>
    </location>
</feature>
<feature type="domain" description="Flavoprotein" evidence="5">
    <location>
        <begin position="5"/>
        <end position="178"/>
    </location>
</feature>
<evidence type="ECO:0000256" key="4">
    <source>
        <dbReference type="RuleBase" id="RU364078"/>
    </source>
</evidence>
<evidence type="ECO:0000313" key="8">
    <source>
        <dbReference type="Proteomes" id="UP000070174"/>
    </source>
</evidence>
<dbReference type="Pfam" id="PF04127">
    <property type="entry name" value="DFP"/>
    <property type="match status" value="1"/>
</dbReference>
<evidence type="ECO:0000256" key="2">
    <source>
        <dbReference type="ARBA" id="ARBA00023239"/>
    </source>
</evidence>
<sequence length="397" mass="43607">MLKGKKILLGVTGGIAAYKSPGICSLLRKLGAEVKVVMTKNATEFVTPLTFQTMSNNVVHGEMFNQLFNMDVEHISLAKWADIIVIAPATANIIGKFANGIADDMLSTVLMASRSKVMLAPGMNTVMLNSEANQKNMQTLRDRGVIILDTKEDLLACNDYGSGKMLEPSEIVDEIDRALTEKDLEGKHVVITAGPTREALDPVRFISNYSSGKMGYALADNAKKRGAKVTLISGPTKIEVPKVDNFVRVDSTRQMFDAVGKYFDDCDILIKAAAPSDYRPKTYSEEKIKKGSDSQMNLIEMEKNPDIAAHYGSLKKSQVIVGFAAESTNIYEYAKEKLIKKNFDIIVVNNIKKEGAGFGSDTNIVSIISQDKTDDLEIMSKTELAREILDRAKKLMS</sequence>
<keyword evidence="3" id="KW-0460">Magnesium</keyword>
<comment type="pathway">
    <text evidence="3 4">Cofactor biosynthesis; coenzyme A biosynthesis; CoA from (R)-pantothenate: step 2/5.</text>
</comment>
<dbReference type="AlphaFoldDB" id="A0A133PPC2"/>
<comment type="caution">
    <text evidence="3">Lacks conserved residue(s) required for the propagation of feature annotation.</text>
</comment>
<dbReference type="GO" id="GO:0010181">
    <property type="term" value="F:FMN binding"/>
    <property type="evidence" value="ECO:0007669"/>
    <property type="project" value="UniProtKB-UniRule"/>
</dbReference>
<dbReference type="PATRIC" id="fig|54005.3.peg.933"/>
<comment type="function">
    <text evidence="4">Catalyzes two steps in the biosynthesis of coenzyme A. In the first step cysteine is conjugated to 4'-phosphopantothenate to form 4-phosphopantothenoylcysteine, in the latter compound is decarboxylated to form 4'-phosphopantotheine.</text>
</comment>
<feature type="region of interest" description="Phosphopantothenoylcysteine decarboxylase" evidence="3">
    <location>
        <begin position="1"/>
        <end position="188"/>
    </location>
</feature>
<keyword evidence="3" id="KW-0511">Multifunctional enzyme</keyword>
<feature type="binding site" evidence="3">
    <location>
        <position position="337"/>
    </location>
    <ligand>
        <name>CTP</name>
        <dbReference type="ChEBI" id="CHEBI:37563"/>
    </ligand>
</feature>
<dbReference type="SUPFAM" id="SSF52507">
    <property type="entry name" value="Homo-oligomeric flavin-containing Cys decarboxylases, HFCD"/>
    <property type="match status" value="1"/>
</dbReference>
<keyword evidence="2 3" id="KW-0456">Lyase</keyword>
<dbReference type="UniPathway" id="UPA00241">
    <property type="reaction ID" value="UER00353"/>
</dbReference>
<dbReference type="GO" id="GO:0015937">
    <property type="term" value="P:coenzyme A biosynthetic process"/>
    <property type="evidence" value="ECO:0007669"/>
    <property type="project" value="UniProtKB-UniRule"/>
</dbReference>
<feature type="active site" description="Proton donor" evidence="3">
    <location>
        <position position="157"/>
    </location>
</feature>
<dbReference type="InterPro" id="IPR005252">
    <property type="entry name" value="CoaBC"/>
</dbReference>
<dbReference type="Gene3D" id="3.40.50.10300">
    <property type="entry name" value="CoaB-like"/>
    <property type="match status" value="1"/>
</dbReference>
<dbReference type="EMBL" id="LRQE01000025">
    <property type="protein sequence ID" value="KXA30485.1"/>
    <property type="molecule type" value="Genomic_DNA"/>
</dbReference>
<evidence type="ECO:0000256" key="1">
    <source>
        <dbReference type="ARBA" id="ARBA00022793"/>
    </source>
</evidence>
<proteinExistence type="inferred from homology"/>
<dbReference type="SUPFAM" id="SSF102645">
    <property type="entry name" value="CoaB-like"/>
    <property type="match status" value="1"/>
</dbReference>
<dbReference type="Gene3D" id="3.40.50.1950">
    <property type="entry name" value="Flavin prenyltransferase-like"/>
    <property type="match status" value="1"/>
</dbReference>
<evidence type="ECO:0000259" key="5">
    <source>
        <dbReference type="Pfam" id="PF02441"/>
    </source>
</evidence>
<dbReference type="RefSeq" id="WP_060800108.1">
    <property type="nucleotide sequence ID" value="NZ_KQ957097.1"/>
</dbReference>
<comment type="cofactor">
    <cofactor evidence="3">
        <name>Mg(2+)</name>
        <dbReference type="ChEBI" id="CHEBI:18420"/>
    </cofactor>
</comment>
<dbReference type="Proteomes" id="UP000070174">
    <property type="component" value="Unassembled WGS sequence"/>
</dbReference>
<dbReference type="EC" id="6.3.2.5" evidence="3"/>
<dbReference type="GO" id="GO:0015941">
    <property type="term" value="P:pantothenate catabolic process"/>
    <property type="evidence" value="ECO:0007669"/>
    <property type="project" value="InterPro"/>
</dbReference>
<comment type="similarity">
    <text evidence="3 4">In the N-terminal section; belongs to the HFCD (homo-oligomeric flavin containing Cys decarboxylase) superfamily.</text>
</comment>
<keyword evidence="3 4" id="KW-0436">Ligase</keyword>
<comment type="similarity">
    <text evidence="3 4">In the C-terminal section; belongs to the PPC synthetase family.</text>
</comment>
<dbReference type="GO" id="GO:0004632">
    <property type="term" value="F:phosphopantothenate--cysteine ligase activity"/>
    <property type="evidence" value="ECO:0007669"/>
    <property type="project" value="UniProtKB-UniRule"/>
</dbReference>